<accession>A0A0D2PRI8</accession>
<dbReference type="InterPro" id="IPR015421">
    <property type="entry name" value="PyrdxlP-dep_Trfase_major"/>
</dbReference>
<dbReference type="GO" id="GO:0019752">
    <property type="term" value="P:carboxylic acid metabolic process"/>
    <property type="evidence" value="ECO:0007669"/>
    <property type="project" value="InterPro"/>
</dbReference>
<evidence type="ECO:0000313" key="7">
    <source>
        <dbReference type="Proteomes" id="UP000054270"/>
    </source>
</evidence>
<keyword evidence="7" id="KW-1185">Reference proteome</keyword>
<feature type="domain" description="L-tyrosine decarboxylase C-terminal" evidence="5">
    <location>
        <begin position="618"/>
        <end position="714"/>
    </location>
</feature>
<dbReference type="InterPro" id="IPR049373">
    <property type="entry name" value="TyrDC_C"/>
</dbReference>
<dbReference type="Pfam" id="PF21391">
    <property type="entry name" value="tyr_de_CO2_C"/>
    <property type="match status" value="1"/>
</dbReference>
<evidence type="ECO:0000259" key="5">
    <source>
        <dbReference type="Pfam" id="PF21391"/>
    </source>
</evidence>
<evidence type="ECO:0000256" key="1">
    <source>
        <dbReference type="ARBA" id="ARBA00001933"/>
    </source>
</evidence>
<dbReference type="STRING" id="945553.A0A0D2PRI8"/>
<dbReference type="InterPro" id="IPR015424">
    <property type="entry name" value="PyrdxlP-dep_Trfase"/>
</dbReference>
<dbReference type="GO" id="GO:0030170">
    <property type="term" value="F:pyridoxal phosphate binding"/>
    <property type="evidence" value="ECO:0007669"/>
    <property type="project" value="InterPro"/>
</dbReference>
<dbReference type="Proteomes" id="UP000054270">
    <property type="component" value="Unassembled WGS sequence"/>
</dbReference>
<evidence type="ECO:0000313" key="6">
    <source>
        <dbReference type="EMBL" id="KJA22450.1"/>
    </source>
</evidence>
<keyword evidence="2 4" id="KW-0663">Pyridoxal phosphate</keyword>
<dbReference type="Pfam" id="PF00282">
    <property type="entry name" value="Pyridoxal_deC"/>
    <property type="match status" value="1"/>
</dbReference>
<gene>
    <name evidence="6" type="ORF">HYPSUDRAFT_41090</name>
</gene>
<dbReference type="PANTHER" id="PTHR42735">
    <property type="match status" value="1"/>
</dbReference>
<dbReference type="InterPro" id="IPR050477">
    <property type="entry name" value="GrpII_AminoAcid_Decarb"/>
</dbReference>
<keyword evidence="3" id="KW-0456">Lyase</keyword>
<dbReference type="GO" id="GO:0016830">
    <property type="term" value="F:carbon-carbon lyase activity"/>
    <property type="evidence" value="ECO:0007669"/>
    <property type="project" value="InterPro"/>
</dbReference>
<proteinExistence type="predicted"/>
<reference evidence="7" key="1">
    <citation type="submission" date="2014-04" db="EMBL/GenBank/DDBJ databases">
        <title>Evolutionary Origins and Diversification of the Mycorrhizal Mutualists.</title>
        <authorList>
            <consortium name="DOE Joint Genome Institute"/>
            <consortium name="Mycorrhizal Genomics Consortium"/>
            <person name="Kohler A."/>
            <person name="Kuo A."/>
            <person name="Nagy L.G."/>
            <person name="Floudas D."/>
            <person name="Copeland A."/>
            <person name="Barry K.W."/>
            <person name="Cichocki N."/>
            <person name="Veneault-Fourrey C."/>
            <person name="LaButti K."/>
            <person name="Lindquist E.A."/>
            <person name="Lipzen A."/>
            <person name="Lundell T."/>
            <person name="Morin E."/>
            <person name="Murat C."/>
            <person name="Riley R."/>
            <person name="Ohm R."/>
            <person name="Sun H."/>
            <person name="Tunlid A."/>
            <person name="Henrissat B."/>
            <person name="Grigoriev I.V."/>
            <person name="Hibbett D.S."/>
            <person name="Martin F."/>
        </authorList>
    </citation>
    <scope>NUCLEOTIDE SEQUENCE [LARGE SCALE GENOMIC DNA]</scope>
    <source>
        <strain evidence="7">FD-334 SS-4</strain>
    </source>
</reference>
<dbReference type="OMA" id="LSWGHIT"/>
<protein>
    <recommendedName>
        <fullName evidence="5">L-tyrosine decarboxylase C-terminal domain-containing protein</fullName>
    </recommendedName>
</protein>
<dbReference type="EMBL" id="KN817550">
    <property type="protein sequence ID" value="KJA22450.1"/>
    <property type="molecule type" value="Genomic_DNA"/>
</dbReference>
<name>A0A0D2PRI8_HYPSF</name>
<dbReference type="InterPro" id="IPR002129">
    <property type="entry name" value="PyrdxlP-dep_de-COase"/>
</dbReference>
<evidence type="ECO:0000256" key="4">
    <source>
        <dbReference type="PIRSR" id="PIRSR602129-50"/>
    </source>
</evidence>
<sequence length="1013" mass="112300">MAPPPQRRFPQYRVPSSADHERVSALFLGPKAENSDFLRSWFTTVVNQQKAAREAYFPADEVSITAAVQGSPAFVDMTETLSSNLTALLTELGDKSIPFYSPRYSGHMSVDQNLPAILGYLSTVFYNPNNVAFEASPLTTLIEVECGLQLCEMMGYNRFDNMDEPLAWGHIASGGTVANLESMWYVFTARNLKFYPLSLRDASAEGAEYSFIRDTFAVKTCAGITKLLKDCTPWELLNLTVSTVLDLPDRLTTEYGISPESLDEVMAKYIIQSINKDTLMQRWGLTQQPVVLSPGTNHYSWPKAAAVLGIGSDNLRNVPVDIQARMDIDELDRVLQKCLDEETPVYQVVAVIGTTEEGGIDRIAEIVRLREKYNTLGLSFVIHADAAWGGYFTTMLPKETVGRKRQRLPRDDTPSSFVPHVGLREESAEQLAHLKYADSITVDPHKAGYIPYPAGALCYRDGRMRYLLTWSAPYLHQGSSVGESIGVYGIEGSKPGAAASAVFMAHETIGLTPSGYGSLLGQAMFTCRRYAAHWSAMSTNETSFTVTPFNPIPAELEPAPDPAAIEAQKEYIRQNILYKSNEEIYANPEAMYLLNHLGSDLNINVFACNFRNRDGSLNTSIEAANMLNSRIFDRFSVTSADENPLEVPFYLSSTTFKHEEYGICATHMKQRMGLDAEDEDGLVVLRNTVMSPFTTLNDFIGTLADTFQKVLEEEVEYVRNMFDAKAGIHTFLLQGSGTKYNLVHTPTIHMASGRSQIILSADIEGGLPSVKHANEKVQALIVHNAEPLLLDDIVDGRSFEGVLTVGRRRTAHKVKVSNIKVIKKRSLATKHLAASYPSLMPFYLYGTLEHAHLDHIITTVPNIQLSAGEIQCHFEKELTNEDLEQGLIAIADNVHEAVMQPFPLLKDFKITENFFFNTGNTLRVTVYRDPYPASTVGRTSIGNVKEIVTKGTITLTGNLYVDSDALNAASERSVEHLPSVRTRDGKLTEGTLKSWSTAVRHIHNKMTTAAPTK</sequence>
<evidence type="ECO:0000256" key="3">
    <source>
        <dbReference type="ARBA" id="ARBA00023239"/>
    </source>
</evidence>
<evidence type="ECO:0000256" key="2">
    <source>
        <dbReference type="ARBA" id="ARBA00022898"/>
    </source>
</evidence>
<dbReference type="OrthoDB" id="2161780at2759"/>
<dbReference type="Gene3D" id="3.40.640.10">
    <property type="entry name" value="Type I PLP-dependent aspartate aminotransferase-like (Major domain)"/>
    <property type="match status" value="1"/>
</dbReference>
<dbReference type="PANTHER" id="PTHR42735:SF4">
    <property type="entry name" value="PYRIDOXAL PHOSPHATE-DEPENDENT DECARBOXYLASE FAMILY PROTEIN"/>
    <property type="match status" value="1"/>
</dbReference>
<feature type="modified residue" description="N6-(pyridoxal phosphate)lysine" evidence="4">
    <location>
        <position position="446"/>
    </location>
</feature>
<dbReference type="SUPFAM" id="SSF53383">
    <property type="entry name" value="PLP-dependent transferases"/>
    <property type="match status" value="1"/>
</dbReference>
<organism evidence="6 7">
    <name type="scientific">Hypholoma sublateritium (strain FD-334 SS-4)</name>
    <dbReference type="NCBI Taxonomy" id="945553"/>
    <lineage>
        <taxon>Eukaryota</taxon>
        <taxon>Fungi</taxon>
        <taxon>Dikarya</taxon>
        <taxon>Basidiomycota</taxon>
        <taxon>Agaricomycotina</taxon>
        <taxon>Agaricomycetes</taxon>
        <taxon>Agaricomycetidae</taxon>
        <taxon>Agaricales</taxon>
        <taxon>Agaricineae</taxon>
        <taxon>Strophariaceae</taxon>
        <taxon>Hypholoma</taxon>
    </lineage>
</organism>
<dbReference type="AlphaFoldDB" id="A0A0D2PRI8"/>
<comment type="cofactor">
    <cofactor evidence="1 4">
        <name>pyridoxal 5'-phosphate</name>
        <dbReference type="ChEBI" id="CHEBI:597326"/>
    </cofactor>
</comment>